<evidence type="ECO:0000313" key="1">
    <source>
        <dbReference type="EMBL" id="GME88195.1"/>
    </source>
</evidence>
<comment type="caution">
    <text evidence="1">The sequence shown here is derived from an EMBL/GenBank/DDBJ whole genome shotgun (WGS) entry which is preliminary data.</text>
</comment>
<protein>
    <submittedName>
        <fullName evidence="1">Unnamed protein product</fullName>
    </submittedName>
</protein>
<keyword evidence="2" id="KW-1185">Reference proteome</keyword>
<name>A0ACB5TH28_CANBO</name>
<proteinExistence type="predicted"/>
<sequence length="488" mass="53564">MSKINIGTLKAINKKFNIFTSIRENIDYVKNKSGPLSGTFCAIKDNIATIEEPTTCSSKILSTYTSPFNATVVDLLENSGSTIVGKTNLDEFGMGNSTTNSYFGSTLNPTYENDKEMRIVGGSSGGSAAAVASGVSDFALGTDTGGSVRLPAAYTGIVGFKPSYGRISRWGVIAYAQSLDTVGILANDVMTTKKVYDVLNQYDDKDPTSLTNELRSQFTKIKETEDKIDTKKIKIGVPIECNLQDLSEKVKKSWLDLLKTINNHNDKYEIMPVSIPSIKSSLPAYYILAPSEASSNLSRYDGIRYGFRETMSESDIQSDEAIDQEFTQTRAIGFGEEVIRRIILGTFSLSSHGYSSHFLKAQRIRAKLIEEFNQVFRLPHVLLSDIGNTKIQSTNSNDEKIDFLVFPTSIDSPPTLSAFLNDQKRTPIDSYVNDVLTIPSSLAGLPTSSIPWKSSTSDKPLGFQIMGQFGDDLSVLQISQDLMELNSN</sequence>
<dbReference type="Proteomes" id="UP001165101">
    <property type="component" value="Unassembled WGS sequence"/>
</dbReference>
<reference evidence="1" key="1">
    <citation type="submission" date="2023-04" db="EMBL/GenBank/DDBJ databases">
        <title>Candida boidinii NBRC 1967.</title>
        <authorList>
            <person name="Ichikawa N."/>
            <person name="Sato H."/>
            <person name="Tonouchi N."/>
        </authorList>
    </citation>
    <scope>NUCLEOTIDE SEQUENCE</scope>
    <source>
        <strain evidence="1">NBRC 1967</strain>
    </source>
</reference>
<accession>A0ACB5TH28</accession>
<gene>
    <name evidence="1" type="ORF">Cboi01_000076500</name>
</gene>
<dbReference type="EMBL" id="BSXV01000236">
    <property type="protein sequence ID" value="GME88195.1"/>
    <property type="molecule type" value="Genomic_DNA"/>
</dbReference>
<evidence type="ECO:0000313" key="2">
    <source>
        <dbReference type="Proteomes" id="UP001165101"/>
    </source>
</evidence>
<organism evidence="1 2">
    <name type="scientific">Candida boidinii</name>
    <name type="common">Yeast</name>
    <dbReference type="NCBI Taxonomy" id="5477"/>
    <lineage>
        <taxon>Eukaryota</taxon>
        <taxon>Fungi</taxon>
        <taxon>Dikarya</taxon>
        <taxon>Ascomycota</taxon>
        <taxon>Saccharomycotina</taxon>
        <taxon>Pichiomycetes</taxon>
        <taxon>Pichiales</taxon>
        <taxon>Pichiaceae</taxon>
        <taxon>Ogataea</taxon>
        <taxon>Ogataea/Candida clade</taxon>
    </lineage>
</organism>